<sequence length="152" mass="16580">MPEWLSNSADPLKVTCGMMITSSIWVGPTDMLTSLYEIGSVVSGPTISSGSRSLSVLATRYTNGDLSSFRYSNSVSVKIDSPVHWINGSPLLSRFSKAAFQSTSLRSRSSLNTMNVMRAISLAKNGWCDLARNSLFDSVSRLLYSSFQFSSL</sequence>
<evidence type="ECO:0000313" key="2">
    <source>
        <dbReference type="Proteomes" id="UP000769157"/>
    </source>
</evidence>
<dbReference type="Proteomes" id="UP000769157">
    <property type="component" value="Unassembled WGS sequence"/>
</dbReference>
<keyword evidence="2" id="KW-1185">Reference proteome</keyword>
<accession>A0A9P8T4R5</accession>
<evidence type="ECO:0000313" key="1">
    <source>
        <dbReference type="EMBL" id="KAH3666001.1"/>
    </source>
</evidence>
<reference evidence="1" key="1">
    <citation type="journal article" date="2021" name="Open Biol.">
        <title>Shared evolutionary footprints suggest mitochondrial oxidative damage underlies multiple complex I losses in fungi.</title>
        <authorList>
            <person name="Schikora-Tamarit M.A."/>
            <person name="Marcet-Houben M."/>
            <person name="Nosek J."/>
            <person name="Gabaldon T."/>
        </authorList>
    </citation>
    <scope>NUCLEOTIDE SEQUENCE</scope>
    <source>
        <strain evidence="1">CBS6075</strain>
    </source>
</reference>
<comment type="caution">
    <text evidence="1">The sequence shown here is derived from an EMBL/GenBank/DDBJ whole genome shotgun (WGS) entry which is preliminary data.</text>
</comment>
<name>A0A9P8T4R5_9ASCO</name>
<dbReference type="EMBL" id="JAEUBE010000295">
    <property type="protein sequence ID" value="KAH3666001.1"/>
    <property type="molecule type" value="Genomic_DNA"/>
</dbReference>
<dbReference type="RefSeq" id="XP_046061205.1">
    <property type="nucleotide sequence ID" value="XM_046205241.1"/>
</dbReference>
<dbReference type="AlphaFoldDB" id="A0A9P8T4R5"/>
<proteinExistence type="predicted"/>
<protein>
    <submittedName>
        <fullName evidence="1">Uncharacterized protein</fullName>
    </submittedName>
</protein>
<organism evidence="1 2">
    <name type="scientific">Ogataea philodendri</name>
    <dbReference type="NCBI Taxonomy" id="1378263"/>
    <lineage>
        <taxon>Eukaryota</taxon>
        <taxon>Fungi</taxon>
        <taxon>Dikarya</taxon>
        <taxon>Ascomycota</taxon>
        <taxon>Saccharomycotina</taxon>
        <taxon>Pichiomycetes</taxon>
        <taxon>Pichiales</taxon>
        <taxon>Pichiaceae</taxon>
        <taxon>Ogataea</taxon>
    </lineage>
</organism>
<gene>
    <name evidence="1" type="ORF">OGAPHI_004190</name>
</gene>
<reference evidence="1" key="2">
    <citation type="submission" date="2021-01" db="EMBL/GenBank/DDBJ databases">
        <authorList>
            <person name="Schikora-Tamarit M.A."/>
        </authorList>
    </citation>
    <scope>NUCLEOTIDE SEQUENCE</scope>
    <source>
        <strain evidence="1">CBS6075</strain>
    </source>
</reference>
<dbReference type="GeneID" id="70236155"/>